<name>A0AAD1X557_EUPCR</name>
<dbReference type="Proteomes" id="UP001295684">
    <property type="component" value="Unassembled WGS sequence"/>
</dbReference>
<dbReference type="AlphaFoldDB" id="A0AAD1X557"/>
<reference evidence="1" key="1">
    <citation type="submission" date="2023-07" db="EMBL/GenBank/DDBJ databases">
        <authorList>
            <consortium name="AG Swart"/>
            <person name="Singh M."/>
            <person name="Singh A."/>
            <person name="Seah K."/>
            <person name="Emmerich C."/>
        </authorList>
    </citation>
    <scope>NUCLEOTIDE SEQUENCE</scope>
    <source>
        <strain evidence="1">DP1</strain>
    </source>
</reference>
<keyword evidence="2" id="KW-1185">Reference proteome</keyword>
<evidence type="ECO:0000313" key="1">
    <source>
        <dbReference type="EMBL" id="CAI2359162.1"/>
    </source>
</evidence>
<proteinExistence type="predicted"/>
<accession>A0AAD1X557</accession>
<sequence>MGRSVPRALIANCSFIFGILGGVKAADWLLWDAKKYDGMKEQMEIDYWKKYGRPTEIEGNLQKSTINEGEYYITYLKDKNKHKYMHEIYKMY</sequence>
<evidence type="ECO:0000313" key="2">
    <source>
        <dbReference type="Proteomes" id="UP001295684"/>
    </source>
</evidence>
<protein>
    <submittedName>
        <fullName evidence="1">Uncharacterized protein</fullName>
    </submittedName>
</protein>
<gene>
    <name evidence="1" type="ORF">ECRASSUSDP1_LOCUS447</name>
</gene>
<organism evidence="1 2">
    <name type="scientific">Euplotes crassus</name>
    <dbReference type="NCBI Taxonomy" id="5936"/>
    <lineage>
        <taxon>Eukaryota</taxon>
        <taxon>Sar</taxon>
        <taxon>Alveolata</taxon>
        <taxon>Ciliophora</taxon>
        <taxon>Intramacronucleata</taxon>
        <taxon>Spirotrichea</taxon>
        <taxon>Hypotrichia</taxon>
        <taxon>Euplotida</taxon>
        <taxon>Euplotidae</taxon>
        <taxon>Moneuplotes</taxon>
    </lineage>
</organism>
<dbReference type="EMBL" id="CAMPGE010000416">
    <property type="protein sequence ID" value="CAI2359162.1"/>
    <property type="molecule type" value="Genomic_DNA"/>
</dbReference>
<comment type="caution">
    <text evidence="1">The sequence shown here is derived from an EMBL/GenBank/DDBJ whole genome shotgun (WGS) entry which is preliminary data.</text>
</comment>